<gene>
    <name evidence="2" type="ORF">KAK03_23700</name>
</gene>
<evidence type="ECO:0000256" key="1">
    <source>
        <dbReference type="SAM" id="MobiDB-lite"/>
    </source>
</evidence>
<dbReference type="EMBL" id="JAGQDD010000030">
    <property type="protein sequence ID" value="MBQ0933491.1"/>
    <property type="molecule type" value="Genomic_DNA"/>
</dbReference>
<dbReference type="Proteomes" id="UP000676246">
    <property type="component" value="Unassembled WGS sequence"/>
</dbReference>
<dbReference type="RefSeq" id="WP_210857156.1">
    <property type="nucleotide sequence ID" value="NZ_JAGQDD010000030.1"/>
</dbReference>
<dbReference type="AlphaFoldDB" id="A0A940YHI8"/>
<protein>
    <submittedName>
        <fullName evidence="2">Helix-turn-helix domain-containing protein</fullName>
    </submittedName>
</protein>
<proteinExistence type="predicted"/>
<feature type="region of interest" description="Disordered" evidence="1">
    <location>
        <begin position="75"/>
        <end position="174"/>
    </location>
</feature>
<evidence type="ECO:0000313" key="2">
    <source>
        <dbReference type="EMBL" id="MBQ0933491.1"/>
    </source>
</evidence>
<sequence length="174" mass="18180">MNNIDSTAPKAANSGEPACGDSVNAPGCASSVRLVPDQPPGRSTRKARSFSDEIGRLHAAGYTLQAIRSALAKVGVKVSRSTVHREVTKARRRQPSSPAEESDHAQMDQIAQAAEVDATPHPQKAAAPARSAHPPAPAPIAAPSFTGGPKGEDVAKAYMATQITNPFMRRKDPG</sequence>
<name>A0A940YHI8_9BURK</name>
<feature type="region of interest" description="Disordered" evidence="1">
    <location>
        <begin position="1"/>
        <end position="51"/>
    </location>
</feature>
<reference evidence="2 3" key="1">
    <citation type="submission" date="2021-04" db="EMBL/GenBank/DDBJ databases">
        <title>The genome sequence of Ideonella sp. 3Y2.</title>
        <authorList>
            <person name="Liu Y."/>
        </authorList>
    </citation>
    <scope>NUCLEOTIDE SEQUENCE [LARGE SCALE GENOMIC DNA]</scope>
    <source>
        <strain evidence="2 3">3Y2</strain>
    </source>
</reference>
<evidence type="ECO:0000313" key="3">
    <source>
        <dbReference type="Proteomes" id="UP000676246"/>
    </source>
</evidence>
<accession>A0A940YHI8</accession>
<organism evidence="2 3">
    <name type="scientific">Ideonella alba</name>
    <dbReference type="NCBI Taxonomy" id="2824118"/>
    <lineage>
        <taxon>Bacteria</taxon>
        <taxon>Pseudomonadati</taxon>
        <taxon>Pseudomonadota</taxon>
        <taxon>Betaproteobacteria</taxon>
        <taxon>Burkholderiales</taxon>
        <taxon>Sphaerotilaceae</taxon>
        <taxon>Ideonella</taxon>
    </lineage>
</organism>
<keyword evidence="3" id="KW-1185">Reference proteome</keyword>
<comment type="caution">
    <text evidence="2">The sequence shown here is derived from an EMBL/GenBank/DDBJ whole genome shotgun (WGS) entry which is preliminary data.</text>
</comment>